<dbReference type="eggNOG" id="COG1835">
    <property type="taxonomic scope" value="Bacteria"/>
</dbReference>
<feature type="transmembrane region" description="Helical" evidence="1">
    <location>
        <begin position="104"/>
        <end position="123"/>
    </location>
</feature>
<feature type="transmembrane region" description="Helical" evidence="1">
    <location>
        <begin position="186"/>
        <end position="204"/>
    </location>
</feature>
<dbReference type="Pfam" id="PF01757">
    <property type="entry name" value="Acyl_transf_3"/>
    <property type="match status" value="1"/>
</dbReference>
<dbReference type="PANTHER" id="PTHR23028">
    <property type="entry name" value="ACETYLTRANSFERASE"/>
    <property type="match status" value="1"/>
</dbReference>
<proteinExistence type="predicted"/>
<feature type="transmembrane region" description="Helical" evidence="1">
    <location>
        <begin position="65"/>
        <end position="84"/>
    </location>
</feature>
<evidence type="ECO:0000259" key="2">
    <source>
        <dbReference type="Pfam" id="PF01757"/>
    </source>
</evidence>
<feature type="transmembrane region" description="Helical" evidence="1">
    <location>
        <begin position="283"/>
        <end position="302"/>
    </location>
</feature>
<accession>B3PQ29</accession>
<dbReference type="InterPro" id="IPR050879">
    <property type="entry name" value="Acyltransferase_3"/>
</dbReference>
<evidence type="ECO:0000313" key="3">
    <source>
        <dbReference type="EMBL" id="ACE93041.1"/>
    </source>
</evidence>
<dbReference type="GO" id="GO:0016747">
    <property type="term" value="F:acyltransferase activity, transferring groups other than amino-acyl groups"/>
    <property type="evidence" value="ECO:0007669"/>
    <property type="project" value="InterPro"/>
</dbReference>
<evidence type="ECO:0000256" key="1">
    <source>
        <dbReference type="SAM" id="Phobius"/>
    </source>
</evidence>
<keyword evidence="1" id="KW-1133">Transmembrane helix</keyword>
<dbReference type="GO" id="GO:0016020">
    <property type="term" value="C:membrane"/>
    <property type="evidence" value="ECO:0007669"/>
    <property type="project" value="TreeGrafter"/>
</dbReference>
<name>B3PQ29_RHIE6</name>
<dbReference type="PANTHER" id="PTHR23028:SF53">
    <property type="entry name" value="ACYL_TRANSF_3 DOMAIN-CONTAINING PROTEIN"/>
    <property type="match status" value="1"/>
</dbReference>
<dbReference type="Proteomes" id="UP000008817">
    <property type="component" value="Chromosome"/>
</dbReference>
<keyword evidence="3" id="KW-0808">Transferase</keyword>
<dbReference type="KEGG" id="rec:RHECIAT_CH0004112"/>
<keyword evidence="1" id="KW-0472">Membrane</keyword>
<dbReference type="InterPro" id="IPR002656">
    <property type="entry name" value="Acyl_transf_3_dom"/>
</dbReference>
<keyword evidence="1" id="KW-0812">Transmembrane</keyword>
<feature type="transmembrane region" description="Helical" evidence="1">
    <location>
        <begin position="323"/>
        <end position="343"/>
    </location>
</feature>
<feature type="transmembrane region" description="Helical" evidence="1">
    <location>
        <begin position="157"/>
        <end position="179"/>
    </location>
</feature>
<feature type="transmembrane region" description="Helical" evidence="1">
    <location>
        <begin position="34"/>
        <end position="53"/>
    </location>
</feature>
<feature type="transmembrane region" description="Helical" evidence="1">
    <location>
        <begin position="244"/>
        <end position="263"/>
    </location>
</feature>
<protein>
    <submittedName>
        <fullName evidence="3">Putative acyltransferase protein</fullName>
    </submittedName>
</protein>
<keyword evidence="3" id="KW-0012">Acyltransferase</keyword>
<feature type="domain" description="Acyltransferase 3" evidence="2">
    <location>
        <begin position="30"/>
        <end position="373"/>
    </location>
</feature>
<feature type="transmembrane region" description="Helical" evidence="1">
    <location>
        <begin position="355"/>
        <end position="377"/>
    </location>
</feature>
<feature type="transmembrane region" description="Helical" evidence="1">
    <location>
        <begin position="210"/>
        <end position="232"/>
    </location>
</feature>
<dbReference type="EMBL" id="CP001074">
    <property type="protein sequence ID" value="ACE93041.1"/>
    <property type="molecule type" value="Genomic_DNA"/>
</dbReference>
<dbReference type="AlphaFoldDB" id="B3PQ29"/>
<organism evidence="3 4">
    <name type="scientific">Rhizobium etli (strain CIAT 652)</name>
    <dbReference type="NCBI Taxonomy" id="491916"/>
    <lineage>
        <taxon>Bacteria</taxon>
        <taxon>Pseudomonadati</taxon>
        <taxon>Pseudomonadota</taxon>
        <taxon>Alphaproteobacteria</taxon>
        <taxon>Hyphomicrobiales</taxon>
        <taxon>Rhizobiaceae</taxon>
        <taxon>Rhizobium/Agrobacterium group</taxon>
        <taxon>Rhizobium</taxon>
    </lineage>
</organism>
<evidence type="ECO:0000313" key="4">
    <source>
        <dbReference type="Proteomes" id="UP000008817"/>
    </source>
</evidence>
<dbReference type="GO" id="GO:0000271">
    <property type="term" value="P:polysaccharide biosynthetic process"/>
    <property type="evidence" value="ECO:0007669"/>
    <property type="project" value="TreeGrafter"/>
</dbReference>
<gene>
    <name evidence="3" type="ordered locus">RHECIAT_CH0004112</name>
</gene>
<dbReference type="HOGENOM" id="CLU_005679_1_4_5"/>
<sequence>MRYSADSRRDWTLDALANREVGTQARDHIRGLDGLRAISLLMVLIAHWAPPTYLDNVLEWGRSGLLIFFVISGFLITRILVDLAGKRRDIERIELLKGFYGRRFFRIQPIYYLALAFAIGIGLNDAVREDVIYHIFFVQNLANAMFRSDLGVYGPAFPWWSLAVEEQFYFFWAPIVLFLRPDAWKLSLFGAFSLAIGWRTFAWLSDFTQAHFLVTFGNLDSLAAGSAVAIITSAGRVTPTVKRCFYGLMVVGVAALCVVSLTEMSVGQAEFRSSFVCKVLADLPVYMIASSLIFFLAIGKATSAAKLLESRALVFIGKRSYGAYVYHQVVNYTFYFVVTPHLLEPIFGVKLGFRGSVEVCVFLTVTLLLAALSYKYIEQPIFRLRDRIYPATR</sequence>
<reference evidence="3 4" key="1">
    <citation type="submission" date="2008-04" db="EMBL/GenBank/DDBJ databases">
        <title>Genome diversity and DNA divergence of Rhizobium etli.</title>
        <authorList>
            <person name="Gonzalez V."/>
            <person name="Acosta J.L."/>
            <person name="Santamaria R.I."/>
            <person name="Bustos P."/>
            <person name="Hernandez-Gonzalez I.L."/>
            <person name="Fernandez J.L."/>
            <person name="Diaz R."/>
            <person name="Flores M."/>
            <person name="Mora J."/>
            <person name="Palacios R."/>
            <person name="Davila G."/>
        </authorList>
    </citation>
    <scope>NUCLEOTIDE SEQUENCE [LARGE SCALE GENOMIC DNA]</scope>
    <source>
        <strain evidence="3 4">CIAT 652</strain>
    </source>
</reference>